<gene>
    <name evidence="3" type="ORF">ILEXP_LOCUS17649</name>
</gene>
<proteinExistence type="predicted"/>
<name>A0ABC8S5E8_9AQUA</name>
<evidence type="ECO:0000313" key="4">
    <source>
        <dbReference type="Proteomes" id="UP001642360"/>
    </source>
</evidence>
<evidence type="ECO:0000256" key="1">
    <source>
        <dbReference type="SAM" id="MobiDB-lite"/>
    </source>
</evidence>
<dbReference type="Proteomes" id="UP001642360">
    <property type="component" value="Unassembled WGS sequence"/>
</dbReference>
<accession>A0ABC8S5E8</accession>
<keyword evidence="4" id="KW-1185">Reference proteome</keyword>
<keyword evidence="2" id="KW-1133">Transmembrane helix</keyword>
<feature type="transmembrane region" description="Helical" evidence="2">
    <location>
        <begin position="73"/>
        <end position="93"/>
    </location>
</feature>
<protein>
    <submittedName>
        <fullName evidence="3">Uncharacterized protein</fullName>
    </submittedName>
</protein>
<keyword evidence="2" id="KW-0812">Transmembrane</keyword>
<feature type="compositionally biased region" description="Polar residues" evidence="1">
    <location>
        <begin position="1"/>
        <end position="23"/>
    </location>
</feature>
<keyword evidence="2" id="KW-0472">Membrane</keyword>
<dbReference type="EMBL" id="CAUOFW020001903">
    <property type="protein sequence ID" value="CAK9149592.1"/>
    <property type="molecule type" value="Genomic_DNA"/>
</dbReference>
<dbReference type="AlphaFoldDB" id="A0ABC8S5E8"/>
<feature type="region of interest" description="Disordered" evidence="1">
    <location>
        <begin position="1"/>
        <end position="27"/>
    </location>
</feature>
<sequence>MFSSQFDGSSQSTHSTDSGLSSAKSREAHGIIPVTVKRISESSHSGDDKSNFVIDGVDATNWTLVPFENSAELVSTTGCVGLCFAMIFLWLLCAGQSLVVLQWPSSEFFQWSIFVLGWF</sequence>
<organism evidence="3 4">
    <name type="scientific">Ilex paraguariensis</name>
    <name type="common">yerba mate</name>
    <dbReference type="NCBI Taxonomy" id="185542"/>
    <lineage>
        <taxon>Eukaryota</taxon>
        <taxon>Viridiplantae</taxon>
        <taxon>Streptophyta</taxon>
        <taxon>Embryophyta</taxon>
        <taxon>Tracheophyta</taxon>
        <taxon>Spermatophyta</taxon>
        <taxon>Magnoliopsida</taxon>
        <taxon>eudicotyledons</taxon>
        <taxon>Gunneridae</taxon>
        <taxon>Pentapetalae</taxon>
        <taxon>asterids</taxon>
        <taxon>campanulids</taxon>
        <taxon>Aquifoliales</taxon>
        <taxon>Aquifoliaceae</taxon>
        <taxon>Ilex</taxon>
    </lineage>
</organism>
<evidence type="ECO:0000256" key="2">
    <source>
        <dbReference type="SAM" id="Phobius"/>
    </source>
</evidence>
<evidence type="ECO:0000313" key="3">
    <source>
        <dbReference type="EMBL" id="CAK9149592.1"/>
    </source>
</evidence>
<reference evidence="3 4" key="1">
    <citation type="submission" date="2024-02" db="EMBL/GenBank/DDBJ databases">
        <authorList>
            <person name="Vignale AGUSTIN F."/>
            <person name="Sosa J E."/>
            <person name="Modenutti C."/>
        </authorList>
    </citation>
    <scope>NUCLEOTIDE SEQUENCE [LARGE SCALE GENOMIC DNA]</scope>
</reference>
<comment type="caution">
    <text evidence="3">The sequence shown here is derived from an EMBL/GenBank/DDBJ whole genome shotgun (WGS) entry which is preliminary data.</text>
</comment>